<dbReference type="AlphaFoldDB" id="A0A1H8G9H5"/>
<evidence type="ECO:0000259" key="1">
    <source>
        <dbReference type="Pfam" id="PF13488"/>
    </source>
</evidence>
<reference evidence="2 3" key="1">
    <citation type="submission" date="2016-10" db="EMBL/GenBank/DDBJ databases">
        <authorList>
            <person name="de Groot N.N."/>
        </authorList>
    </citation>
    <scope>NUCLEOTIDE SEQUENCE [LARGE SCALE GENOMIC DNA]</scope>
    <source>
        <strain evidence="2 3">DSM 46701</strain>
    </source>
</reference>
<organism evidence="2 3">
    <name type="scientific">Lihuaxuella thermophila</name>
    <dbReference type="NCBI Taxonomy" id="1173111"/>
    <lineage>
        <taxon>Bacteria</taxon>
        <taxon>Bacillati</taxon>
        <taxon>Bacillota</taxon>
        <taxon>Bacilli</taxon>
        <taxon>Bacillales</taxon>
        <taxon>Thermoactinomycetaceae</taxon>
        <taxon>Lihuaxuella</taxon>
    </lineage>
</organism>
<dbReference type="Proteomes" id="UP000199695">
    <property type="component" value="Unassembled WGS sequence"/>
</dbReference>
<sequence length="123" mass="12863">MKEMIRGGSFWAGVLTGAVTQLSDTVAFLKGKLNKKEYAVQTTENVSSALGVMAGIEYGALLGSSVLPGVGTAVGSVIGGLVGDRFGRYVGKQTGHLVCNQQIIKVKAEKVSVTNHMECCEGR</sequence>
<name>A0A1H8G9H5_9BACL</name>
<evidence type="ECO:0000313" key="3">
    <source>
        <dbReference type="Proteomes" id="UP000199695"/>
    </source>
</evidence>
<dbReference type="Pfam" id="PF13488">
    <property type="entry name" value="Gly-zipper_Omp"/>
    <property type="match status" value="1"/>
</dbReference>
<protein>
    <recommendedName>
        <fullName evidence="1">Glycine zipper domain-containing protein</fullName>
    </recommendedName>
</protein>
<proteinExistence type="predicted"/>
<dbReference type="InterPro" id="IPR039567">
    <property type="entry name" value="Gly-zipper"/>
</dbReference>
<gene>
    <name evidence="2" type="ORF">SAMN05444955_110137</name>
</gene>
<dbReference type="EMBL" id="FOCQ01000010">
    <property type="protein sequence ID" value="SEN40177.1"/>
    <property type="molecule type" value="Genomic_DNA"/>
</dbReference>
<feature type="domain" description="Glycine zipper" evidence="1">
    <location>
        <begin position="51"/>
        <end position="93"/>
    </location>
</feature>
<evidence type="ECO:0000313" key="2">
    <source>
        <dbReference type="EMBL" id="SEN40177.1"/>
    </source>
</evidence>
<accession>A0A1H8G9H5</accession>
<keyword evidence="3" id="KW-1185">Reference proteome</keyword>